<proteinExistence type="predicted"/>
<name>A0A8S3SCT8_MYTED</name>
<evidence type="ECO:0000259" key="3">
    <source>
        <dbReference type="Pfam" id="PF23283"/>
    </source>
</evidence>
<comment type="caution">
    <text evidence="4">The sequence shown here is derived from an EMBL/GenBank/DDBJ whole genome shotgun (WGS) entry which is preliminary data.</text>
</comment>
<evidence type="ECO:0000313" key="4">
    <source>
        <dbReference type="EMBL" id="CAG2217340.1"/>
    </source>
</evidence>
<keyword evidence="5" id="KW-1185">Reference proteome</keyword>
<evidence type="ECO:0000256" key="1">
    <source>
        <dbReference type="ARBA" id="ARBA00022729"/>
    </source>
</evidence>
<feature type="domain" description="UMOD/GP2/OIT3-like D8C" evidence="3">
    <location>
        <begin position="57"/>
        <end position="132"/>
    </location>
</feature>
<dbReference type="Proteomes" id="UP000683360">
    <property type="component" value="Unassembled WGS sequence"/>
</dbReference>
<protein>
    <recommendedName>
        <fullName evidence="3">UMOD/GP2/OIT3-like D8C domain-containing protein</fullName>
    </recommendedName>
</protein>
<evidence type="ECO:0000256" key="2">
    <source>
        <dbReference type="ARBA" id="ARBA00023157"/>
    </source>
</evidence>
<organism evidence="4 5">
    <name type="scientific">Mytilus edulis</name>
    <name type="common">Blue mussel</name>
    <dbReference type="NCBI Taxonomy" id="6550"/>
    <lineage>
        <taxon>Eukaryota</taxon>
        <taxon>Metazoa</taxon>
        <taxon>Spiralia</taxon>
        <taxon>Lophotrochozoa</taxon>
        <taxon>Mollusca</taxon>
        <taxon>Bivalvia</taxon>
        <taxon>Autobranchia</taxon>
        <taxon>Pteriomorphia</taxon>
        <taxon>Mytilida</taxon>
        <taxon>Mytiloidea</taxon>
        <taxon>Mytilidae</taxon>
        <taxon>Mytilinae</taxon>
        <taxon>Mytilus</taxon>
    </lineage>
</organism>
<dbReference type="AlphaFoldDB" id="A0A8S3SCT8"/>
<dbReference type="PANTHER" id="PTHR36191">
    <property type="entry name" value="ENDO/EXONUCLEASE/PHOSPHATASE DOMAIN-CONTAINING PROTEIN-RELATED"/>
    <property type="match status" value="1"/>
</dbReference>
<reference evidence="4" key="1">
    <citation type="submission" date="2021-03" db="EMBL/GenBank/DDBJ databases">
        <authorList>
            <person name="Bekaert M."/>
        </authorList>
    </citation>
    <scope>NUCLEOTIDE SEQUENCE</scope>
</reference>
<dbReference type="InterPro" id="IPR057774">
    <property type="entry name" value="D8C_UMOD/GP2/OIT3-like"/>
</dbReference>
<gene>
    <name evidence="4" type="ORF">MEDL_31016</name>
</gene>
<keyword evidence="1" id="KW-0732">Signal</keyword>
<keyword evidence="2" id="KW-1015">Disulfide bond</keyword>
<evidence type="ECO:0000313" key="5">
    <source>
        <dbReference type="Proteomes" id="UP000683360"/>
    </source>
</evidence>
<dbReference type="Pfam" id="PF23283">
    <property type="entry name" value="D8C_UMOD"/>
    <property type="match status" value="1"/>
</dbReference>
<dbReference type="PANTHER" id="PTHR36191:SF4">
    <property type="entry name" value="VWFD DOMAIN-CONTAINING PROTEIN"/>
    <property type="match status" value="1"/>
</dbReference>
<accession>A0A8S3SCT8</accession>
<dbReference type="OrthoDB" id="6082142at2759"/>
<sequence length="751" mass="82745">MLKNNHKITGDPCLTYKVLDTPNEDARSVANAALPSAICDNTLEAGWYRVTSFAGERMPTECVYGGMRCGTSMSIWMNGAYPDTGDVKTVQACAAHYDGDCCKHSYDIEVKNCTDYLVYNLVPVSSCYQAYCFGSELACPAGETSDNNGFTPGCRYEPCLEENHQTLDHWERSVNNTDIGNLCDNTLTPGWYRPISAVGNTMPTECPVGGYKCGTSSPIWMDGSYPSSGEIANVTACVGNYNGGCCTSSYDMQVKNCDDFYIYNLKPTSGCYQAYCFGTEVKCPVGETSDNEGFTPGCEFDPCHSSNYGILEGEMKRSSNYTLQTTDVAIEDSRLTTGWYKIDSVTGNDIVNDSVVMMQCGTLYPLWMEGSLPDVSDKTVDRKVCQSGLYSTCDQEYDIKVRNCGTYRTYYLTQLNVDKSAYCFGTFPVPDPTTTTPTTTRRTPPGNHPFKRRVFLQRTASKRAVSFVNVNMVKEKCPSYEEATQNDKNNRLLEINTVGQSAPVNQFTISTASVPPNTDPCATTEHINDWQRSVAFATDTTQICDNILAEGWYRVISGAGELMPTECPVGGLRCNTAKPIYLYTDDLPAGEEAYPAVGVTVTRTAFASNYDGNCKHTEYQIQIKNCDGYYVYFLKGITGGCTSAYCFGKELPCENGTTSENGFSPGCDTFPDVEVTPFVKATLTEKEAFSEFGVLMVNSQATFECHANDLTDGYKYKTRWYINDIEMKDAVVEGLSKSDVEAGLGRMLEDH</sequence>
<dbReference type="EMBL" id="CAJPWZ010001531">
    <property type="protein sequence ID" value="CAG2217340.1"/>
    <property type="molecule type" value="Genomic_DNA"/>
</dbReference>